<protein>
    <submittedName>
        <fullName evidence="4">Putative lipid-binding transport protein (Tim44 family)</fullName>
    </submittedName>
</protein>
<evidence type="ECO:0000313" key="5">
    <source>
        <dbReference type="Proteomes" id="UP000533598"/>
    </source>
</evidence>
<proteinExistence type="predicted"/>
<feature type="compositionally biased region" description="Pro residues" evidence="1">
    <location>
        <begin position="128"/>
        <end position="141"/>
    </location>
</feature>
<keyword evidence="2" id="KW-0472">Membrane</keyword>
<evidence type="ECO:0000313" key="4">
    <source>
        <dbReference type="EMBL" id="MBB4680884.1"/>
    </source>
</evidence>
<accession>A0A7W7CK06</accession>
<dbReference type="AlphaFoldDB" id="A0A7W7CK06"/>
<evidence type="ECO:0000256" key="2">
    <source>
        <dbReference type="SAM" id="Phobius"/>
    </source>
</evidence>
<dbReference type="Proteomes" id="UP000533598">
    <property type="component" value="Unassembled WGS sequence"/>
</dbReference>
<feature type="compositionally biased region" description="Pro residues" evidence="1">
    <location>
        <begin position="149"/>
        <end position="172"/>
    </location>
</feature>
<comment type="caution">
    <text evidence="4">The sequence shown here is derived from an EMBL/GenBank/DDBJ whole genome shotgun (WGS) entry which is preliminary data.</text>
</comment>
<feature type="transmembrane region" description="Helical" evidence="2">
    <location>
        <begin position="33"/>
        <end position="54"/>
    </location>
</feature>
<sequence length="172" mass="17477">MRSWVWRALVLAVLHAAAQTAVAAIRVHNPPATPLTQTLTLGFLVALVLAWGTVDGRRRPACAMTWFYTGLLAGPIAGLLGVLAQSTLVDATGLESLGTAMTGGAAFTALLIAGPALLGTLLGRRPQTPAPQPPDSAPQPQTPATQSPGPTPQPQAPATQPPAPAAQPPDPA</sequence>
<dbReference type="RefSeq" id="WP_185007005.1">
    <property type="nucleotide sequence ID" value="NZ_BAAAUI010000030.1"/>
</dbReference>
<feature type="region of interest" description="Disordered" evidence="1">
    <location>
        <begin position="122"/>
        <end position="172"/>
    </location>
</feature>
<dbReference type="EMBL" id="JACHMH010000001">
    <property type="protein sequence ID" value="MBB4680884.1"/>
    <property type="molecule type" value="Genomic_DNA"/>
</dbReference>
<gene>
    <name evidence="4" type="ORF">HNR67_007002</name>
</gene>
<evidence type="ECO:0000256" key="3">
    <source>
        <dbReference type="SAM" id="SignalP"/>
    </source>
</evidence>
<evidence type="ECO:0000256" key="1">
    <source>
        <dbReference type="SAM" id="MobiDB-lite"/>
    </source>
</evidence>
<feature type="transmembrane region" description="Helical" evidence="2">
    <location>
        <begin position="104"/>
        <end position="123"/>
    </location>
</feature>
<keyword evidence="5" id="KW-1185">Reference proteome</keyword>
<feature type="chain" id="PRO_5031495572" evidence="3">
    <location>
        <begin position="24"/>
        <end position="172"/>
    </location>
</feature>
<feature type="transmembrane region" description="Helical" evidence="2">
    <location>
        <begin position="66"/>
        <end position="84"/>
    </location>
</feature>
<keyword evidence="2" id="KW-1133">Transmembrane helix</keyword>
<keyword evidence="2" id="KW-0812">Transmembrane</keyword>
<keyword evidence="3" id="KW-0732">Signal</keyword>
<feature type="signal peptide" evidence="3">
    <location>
        <begin position="1"/>
        <end position="23"/>
    </location>
</feature>
<reference evidence="4 5" key="1">
    <citation type="submission" date="2020-08" db="EMBL/GenBank/DDBJ databases">
        <title>Sequencing the genomes of 1000 actinobacteria strains.</title>
        <authorList>
            <person name="Klenk H.-P."/>
        </authorList>
    </citation>
    <scope>NUCLEOTIDE SEQUENCE [LARGE SCALE GENOMIC DNA]</scope>
    <source>
        <strain evidence="4 5">DSM 44230</strain>
    </source>
</reference>
<name>A0A7W7CK06_9PSEU</name>
<organism evidence="4 5">
    <name type="scientific">Crossiella cryophila</name>
    <dbReference type="NCBI Taxonomy" id="43355"/>
    <lineage>
        <taxon>Bacteria</taxon>
        <taxon>Bacillati</taxon>
        <taxon>Actinomycetota</taxon>
        <taxon>Actinomycetes</taxon>
        <taxon>Pseudonocardiales</taxon>
        <taxon>Pseudonocardiaceae</taxon>
        <taxon>Crossiella</taxon>
    </lineage>
</organism>